<dbReference type="AlphaFoldDB" id="A0A8K0MX73"/>
<evidence type="ECO:0000313" key="2">
    <source>
        <dbReference type="Proteomes" id="UP000797356"/>
    </source>
</evidence>
<reference evidence="1" key="1">
    <citation type="journal article" date="2017" name="Gigascience">
        <title>The genome draft of coconut (Cocos nucifera).</title>
        <authorList>
            <person name="Xiao Y."/>
            <person name="Xu P."/>
            <person name="Fan H."/>
            <person name="Baudouin L."/>
            <person name="Xia W."/>
            <person name="Bocs S."/>
            <person name="Xu J."/>
            <person name="Li Q."/>
            <person name="Guo A."/>
            <person name="Zhou L."/>
            <person name="Li J."/>
            <person name="Wu Y."/>
            <person name="Ma Z."/>
            <person name="Armero A."/>
            <person name="Issali A.E."/>
            <person name="Liu N."/>
            <person name="Peng M."/>
            <person name="Yang Y."/>
        </authorList>
    </citation>
    <scope>NUCLEOTIDE SEQUENCE</scope>
    <source>
        <tissue evidence="1">Spear leaf of Hainan Tall coconut</tissue>
    </source>
</reference>
<proteinExistence type="predicted"/>
<sequence>MMELQAQSSEEGSHALTQDQIYDTVLGTRPGYVCGLGHGSKPVGSSFRTRALKSSNKELRKELVIQHGSSIAVNASSTGRVERVDEEIVVTISFIY</sequence>
<keyword evidence="2" id="KW-1185">Reference proteome</keyword>
<reference evidence="1" key="2">
    <citation type="submission" date="2019-07" db="EMBL/GenBank/DDBJ databases">
        <authorList>
            <person name="Yang Y."/>
            <person name="Bocs S."/>
            <person name="Baudouin L."/>
        </authorList>
    </citation>
    <scope>NUCLEOTIDE SEQUENCE</scope>
    <source>
        <tissue evidence="1">Spear leaf of Hainan Tall coconut</tissue>
    </source>
</reference>
<name>A0A8K0MX73_COCNU</name>
<organism evidence="1 2">
    <name type="scientific">Cocos nucifera</name>
    <name type="common">Coconut palm</name>
    <dbReference type="NCBI Taxonomy" id="13894"/>
    <lineage>
        <taxon>Eukaryota</taxon>
        <taxon>Viridiplantae</taxon>
        <taxon>Streptophyta</taxon>
        <taxon>Embryophyta</taxon>
        <taxon>Tracheophyta</taxon>
        <taxon>Spermatophyta</taxon>
        <taxon>Magnoliopsida</taxon>
        <taxon>Liliopsida</taxon>
        <taxon>Arecaceae</taxon>
        <taxon>Arecoideae</taxon>
        <taxon>Cocoseae</taxon>
        <taxon>Attaleinae</taxon>
        <taxon>Cocos</taxon>
    </lineage>
</organism>
<dbReference type="OrthoDB" id="1921870at2759"/>
<comment type="caution">
    <text evidence="1">The sequence shown here is derived from an EMBL/GenBank/DDBJ whole genome shotgun (WGS) entry which is preliminary data.</text>
</comment>
<dbReference type="Proteomes" id="UP000797356">
    <property type="component" value="Chromosome 2"/>
</dbReference>
<evidence type="ECO:0000313" key="1">
    <source>
        <dbReference type="EMBL" id="KAG1331580.1"/>
    </source>
</evidence>
<accession>A0A8K0MX73</accession>
<dbReference type="EMBL" id="CM017873">
    <property type="protein sequence ID" value="KAG1331580.1"/>
    <property type="molecule type" value="Genomic_DNA"/>
</dbReference>
<protein>
    <submittedName>
        <fullName evidence="1">Uncharacterized protein</fullName>
    </submittedName>
</protein>
<gene>
    <name evidence="1" type="ORF">COCNU_02G015480</name>
</gene>